<evidence type="ECO:0000313" key="2">
    <source>
        <dbReference type="Proteomes" id="UP000265520"/>
    </source>
</evidence>
<organism evidence="1 2">
    <name type="scientific">Trifolium medium</name>
    <dbReference type="NCBI Taxonomy" id="97028"/>
    <lineage>
        <taxon>Eukaryota</taxon>
        <taxon>Viridiplantae</taxon>
        <taxon>Streptophyta</taxon>
        <taxon>Embryophyta</taxon>
        <taxon>Tracheophyta</taxon>
        <taxon>Spermatophyta</taxon>
        <taxon>Magnoliopsida</taxon>
        <taxon>eudicotyledons</taxon>
        <taxon>Gunneridae</taxon>
        <taxon>Pentapetalae</taxon>
        <taxon>rosids</taxon>
        <taxon>fabids</taxon>
        <taxon>Fabales</taxon>
        <taxon>Fabaceae</taxon>
        <taxon>Papilionoideae</taxon>
        <taxon>50 kb inversion clade</taxon>
        <taxon>NPAAA clade</taxon>
        <taxon>Hologalegina</taxon>
        <taxon>IRL clade</taxon>
        <taxon>Trifolieae</taxon>
        <taxon>Trifolium</taxon>
    </lineage>
</organism>
<comment type="caution">
    <text evidence="1">The sequence shown here is derived from an EMBL/GenBank/DDBJ whole genome shotgun (WGS) entry which is preliminary data.</text>
</comment>
<proteinExistence type="predicted"/>
<dbReference type="EMBL" id="LXQA010820069">
    <property type="protein sequence ID" value="MCI72547.1"/>
    <property type="molecule type" value="Genomic_DNA"/>
</dbReference>
<accession>A0A392UIJ2</accession>
<reference evidence="1 2" key="1">
    <citation type="journal article" date="2018" name="Front. Plant Sci.">
        <title>Red Clover (Trifolium pratense) and Zigzag Clover (T. medium) - A Picture of Genomic Similarities and Differences.</title>
        <authorList>
            <person name="Dluhosova J."/>
            <person name="Istvanek J."/>
            <person name="Nedelnik J."/>
            <person name="Repkova J."/>
        </authorList>
    </citation>
    <scope>NUCLEOTIDE SEQUENCE [LARGE SCALE GENOMIC DNA]</scope>
    <source>
        <strain evidence="2">cv. 10/8</strain>
        <tissue evidence="1">Leaf</tissue>
    </source>
</reference>
<dbReference type="AlphaFoldDB" id="A0A392UIJ2"/>
<protein>
    <submittedName>
        <fullName evidence="1">Uncharacterized protein</fullName>
    </submittedName>
</protein>
<dbReference type="Proteomes" id="UP000265520">
    <property type="component" value="Unassembled WGS sequence"/>
</dbReference>
<keyword evidence="2" id="KW-1185">Reference proteome</keyword>
<sequence>AIFETPWFGDLANFKVSGVIPKDYNYQQKKIYPHVAVEVFKPGEEDQCFKLNGQRLKIYKGGESVRHKVASLLEDPP</sequence>
<feature type="non-terminal residue" evidence="1">
    <location>
        <position position="1"/>
    </location>
</feature>
<evidence type="ECO:0000313" key="1">
    <source>
        <dbReference type="EMBL" id="MCI72547.1"/>
    </source>
</evidence>
<name>A0A392UIJ2_9FABA</name>